<proteinExistence type="predicted"/>
<keyword evidence="2" id="KW-1185">Reference proteome</keyword>
<organism evidence="1 2">
    <name type="scientific">Peronosclerospora sorghi</name>
    <dbReference type="NCBI Taxonomy" id="230839"/>
    <lineage>
        <taxon>Eukaryota</taxon>
        <taxon>Sar</taxon>
        <taxon>Stramenopiles</taxon>
        <taxon>Oomycota</taxon>
        <taxon>Peronosporomycetes</taxon>
        <taxon>Peronosporales</taxon>
        <taxon>Peronosporaceae</taxon>
        <taxon>Peronosclerospora</taxon>
    </lineage>
</organism>
<sequence>MPKSLNSCQRSHESSRNSPKQHNQRQIRDATSTPIARRLLCNLRRCEGCKREKYGSPHRPNRTLSSDSPALFSAHFSFSTALSFHARYHPQSCVATAL</sequence>
<name>A0ACC0W4B3_9STRA</name>
<evidence type="ECO:0000313" key="2">
    <source>
        <dbReference type="Proteomes" id="UP001163321"/>
    </source>
</evidence>
<dbReference type="Proteomes" id="UP001163321">
    <property type="component" value="Chromosome 4"/>
</dbReference>
<gene>
    <name evidence="1" type="ORF">PsorP6_006210</name>
</gene>
<reference evidence="1 2" key="1">
    <citation type="journal article" date="2022" name="bioRxiv">
        <title>The genome of the oomycete Peronosclerospora sorghi, a cosmopolitan pathogen of maize and sorghum, is inflated with dispersed pseudogenes.</title>
        <authorList>
            <person name="Fletcher K."/>
            <person name="Martin F."/>
            <person name="Isakeit T."/>
            <person name="Cavanaugh K."/>
            <person name="Magill C."/>
            <person name="Michelmore R."/>
        </authorList>
    </citation>
    <scope>NUCLEOTIDE SEQUENCE [LARGE SCALE GENOMIC DNA]</scope>
    <source>
        <strain evidence="1">P6</strain>
    </source>
</reference>
<dbReference type="EMBL" id="CM047583">
    <property type="protein sequence ID" value="KAI9913302.1"/>
    <property type="molecule type" value="Genomic_DNA"/>
</dbReference>
<comment type="caution">
    <text evidence="1">The sequence shown here is derived from an EMBL/GenBank/DDBJ whole genome shotgun (WGS) entry which is preliminary data.</text>
</comment>
<accession>A0ACC0W4B3</accession>
<evidence type="ECO:0000313" key="1">
    <source>
        <dbReference type="EMBL" id="KAI9913302.1"/>
    </source>
</evidence>
<protein>
    <submittedName>
        <fullName evidence="1">Uncharacterized protein</fullName>
    </submittedName>
</protein>